<protein>
    <submittedName>
        <fullName evidence="2">Glycosyltransferase family 2 protein</fullName>
    </submittedName>
</protein>
<feature type="domain" description="Glycosyltransferase 2-like" evidence="1">
    <location>
        <begin position="18"/>
        <end position="131"/>
    </location>
</feature>
<accession>A0A9D2J473</accession>
<dbReference type="InterPro" id="IPR029044">
    <property type="entry name" value="Nucleotide-diphossugar_trans"/>
</dbReference>
<proteinExistence type="predicted"/>
<gene>
    <name evidence="2" type="ORF">H9815_09535</name>
</gene>
<dbReference type="Pfam" id="PF00535">
    <property type="entry name" value="Glycos_transf_2"/>
    <property type="match status" value="1"/>
</dbReference>
<reference evidence="2" key="2">
    <citation type="submission" date="2021-04" db="EMBL/GenBank/DDBJ databases">
        <authorList>
            <person name="Gilroy R."/>
        </authorList>
    </citation>
    <scope>NUCLEOTIDE SEQUENCE</scope>
    <source>
        <strain evidence="2">ChiGjej4B4-7305</strain>
    </source>
</reference>
<evidence type="ECO:0000313" key="3">
    <source>
        <dbReference type="Proteomes" id="UP000824037"/>
    </source>
</evidence>
<dbReference type="AlphaFoldDB" id="A0A9D2J473"/>
<evidence type="ECO:0000259" key="1">
    <source>
        <dbReference type="Pfam" id="PF00535"/>
    </source>
</evidence>
<dbReference type="InterPro" id="IPR001173">
    <property type="entry name" value="Glyco_trans_2-like"/>
</dbReference>
<dbReference type="CDD" id="cd00761">
    <property type="entry name" value="Glyco_tranf_GTA_type"/>
    <property type="match status" value="1"/>
</dbReference>
<name>A0A9D2J473_9MICO</name>
<dbReference type="Gene3D" id="3.90.550.10">
    <property type="entry name" value="Spore Coat Polysaccharide Biosynthesis Protein SpsA, Chain A"/>
    <property type="match status" value="1"/>
</dbReference>
<dbReference type="Proteomes" id="UP000824037">
    <property type="component" value="Unassembled WGS sequence"/>
</dbReference>
<comment type="caution">
    <text evidence="2">The sequence shown here is derived from an EMBL/GenBank/DDBJ whole genome shotgun (WGS) entry which is preliminary data.</text>
</comment>
<sequence length="364" mass="40258">MTEPGSGSDQVRPGVDLVIAVHTPERPIARAVRSVLDHNGDGVRLTVVCHNIDAATIRAEVDAQHRDQITWLEHHDGRHRPAGPFNAGIEAATGEFVSIMGSDDTLQPGAISSWYWLAKNTGAEAVIARLERDHRAVPTPPTRPWRRTNLDGVKDRLCYRSAPLGLVSTAAVARLGLHLDEKVATGDDVGFVTRLWFHSRVAFDRRGPAYVIGEDAADRITYRPRPVAEELKFLSRLLRRSWFARLDLQQRRAAVVKYLRIHLFGAVYHRPEPQIWTQTERADLSAVALALLRAAPGCEAVLSRADRALLDAIVAGDGAAEVLVHLAQARRHHGRPGTLITRDLTHVFAREAPLRMMAASVLTR</sequence>
<organism evidence="2 3">
    <name type="scientific">Candidatus Ruania gallistercoris</name>
    <dbReference type="NCBI Taxonomy" id="2838746"/>
    <lineage>
        <taxon>Bacteria</taxon>
        <taxon>Bacillati</taxon>
        <taxon>Actinomycetota</taxon>
        <taxon>Actinomycetes</taxon>
        <taxon>Micrococcales</taxon>
        <taxon>Ruaniaceae</taxon>
        <taxon>Ruania</taxon>
    </lineage>
</organism>
<dbReference type="SUPFAM" id="SSF53448">
    <property type="entry name" value="Nucleotide-diphospho-sugar transferases"/>
    <property type="match status" value="1"/>
</dbReference>
<reference evidence="2" key="1">
    <citation type="journal article" date="2021" name="PeerJ">
        <title>Extensive microbial diversity within the chicken gut microbiome revealed by metagenomics and culture.</title>
        <authorList>
            <person name="Gilroy R."/>
            <person name="Ravi A."/>
            <person name="Getino M."/>
            <person name="Pursley I."/>
            <person name="Horton D.L."/>
            <person name="Alikhan N.F."/>
            <person name="Baker D."/>
            <person name="Gharbi K."/>
            <person name="Hall N."/>
            <person name="Watson M."/>
            <person name="Adriaenssens E.M."/>
            <person name="Foster-Nyarko E."/>
            <person name="Jarju S."/>
            <person name="Secka A."/>
            <person name="Antonio M."/>
            <person name="Oren A."/>
            <person name="Chaudhuri R.R."/>
            <person name="La Ragione R."/>
            <person name="Hildebrand F."/>
            <person name="Pallen M.J."/>
        </authorList>
    </citation>
    <scope>NUCLEOTIDE SEQUENCE</scope>
    <source>
        <strain evidence="2">ChiGjej4B4-7305</strain>
    </source>
</reference>
<dbReference type="EMBL" id="DXBY01000162">
    <property type="protein sequence ID" value="HIZ36006.1"/>
    <property type="molecule type" value="Genomic_DNA"/>
</dbReference>
<evidence type="ECO:0000313" key="2">
    <source>
        <dbReference type="EMBL" id="HIZ36006.1"/>
    </source>
</evidence>